<protein>
    <recommendedName>
        <fullName evidence="3">Aminoglycoside phosphotransferase domain-containing protein</fullName>
    </recommendedName>
</protein>
<dbReference type="Pfam" id="PF13095">
    <property type="entry name" value="FTA2"/>
    <property type="match status" value="1"/>
</dbReference>
<dbReference type="Proteomes" id="UP000034164">
    <property type="component" value="Unassembled WGS sequence"/>
</dbReference>
<evidence type="ECO:0000313" key="1">
    <source>
        <dbReference type="EMBL" id="KKZ60065.1"/>
    </source>
</evidence>
<accession>A0A0G2HQW1</accession>
<sequence>MEDTIAVGCDGKESKWFLSSDILNISETCLQHSEVAFTREDIREPKLKRFIGHQTDIVDAELVGGGDEGIVFKFDYGSQKLCFKLVSTSFLVLPQRTELIELQFKPWSSPLATTIGRQQELLSPYASECRAFARLCDAHRNGTWAVRCHGWMYLNENQLALLPVKGDYTPWAIVKDFIPNQPSYTDIKTIIRKFEIPKSLGILPATDLHPRNYRGSFIVDLGGSRTRPIDRRFLSKYGWNHFYETCSGTVARWNLNLK</sequence>
<comment type="caution">
    <text evidence="1">The sequence shown here is derived from an EMBL/GenBank/DDBJ whole genome shotgun (WGS) entry which is preliminary data.</text>
</comment>
<name>A0A0G2HQW1_9EURO</name>
<dbReference type="VEuPathDB" id="FungiDB:EMCG_05188"/>
<evidence type="ECO:0000313" key="2">
    <source>
        <dbReference type="Proteomes" id="UP000034164"/>
    </source>
</evidence>
<reference evidence="2" key="1">
    <citation type="journal article" date="2015" name="PLoS Genet.">
        <title>The dynamic genome and transcriptome of the human fungal pathogen Blastomyces and close relative Emmonsia.</title>
        <authorList>
            <person name="Munoz J.F."/>
            <person name="Gauthier G.M."/>
            <person name="Desjardins C.A."/>
            <person name="Gallo J.E."/>
            <person name="Holder J."/>
            <person name="Sullivan T.D."/>
            <person name="Marty A.J."/>
            <person name="Carmen J.C."/>
            <person name="Chen Z."/>
            <person name="Ding L."/>
            <person name="Gujja S."/>
            <person name="Magrini V."/>
            <person name="Misas E."/>
            <person name="Mitreva M."/>
            <person name="Priest M."/>
            <person name="Saif S."/>
            <person name="Whiston E.A."/>
            <person name="Young S."/>
            <person name="Zeng Q."/>
            <person name="Goldman W.E."/>
            <person name="Mardis E.R."/>
            <person name="Taylor J.W."/>
            <person name="McEwen J.G."/>
            <person name="Clay O.K."/>
            <person name="Klein B.S."/>
            <person name="Cuomo C.A."/>
        </authorList>
    </citation>
    <scope>NUCLEOTIDE SEQUENCE [LARGE SCALE GENOMIC DNA]</scope>
    <source>
        <strain evidence="2">UAMH 3008</strain>
    </source>
</reference>
<gene>
    <name evidence="1" type="ORF">EMCG_05188</name>
</gene>
<evidence type="ECO:0008006" key="3">
    <source>
        <dbReference type="Google" id="ProtNLM"/>
    </source>
</evidence>
<dbReference type="AlphaFoldDB" id="A0A0G2HQW1"/>
<dbReference type="OrthoDB" id="3432781at2759"/>
<proteinExistence type="predicted"/>
<dbReference type="EMBL" id="LCZI01001594">
    <property type="protein sequence ID" value="KKZ60065.1"/>
    <property type="molecule type" value="Genomic_DNA"/>
</dbReference>
<organism evidence="1 2">
    <name type="scientific">[Emmonsia] crescens</name>
    <dbReference type="NCBI Taxonomy" id="73230"/>
    <lineage>
        <taxon>Eukaryota</taxon>
        <taxon>Fungi</taxon>
        <taxon>Dikarya</taxon>
        <taxon>Ascomycota</taxon>
        <taxon>Pezizomycotina</taxon>
        <taxon>Eurotiomycetes</taxon>
        <taxon>Eurotiomycetidae</taxon>
        <taxon>Onygenales</taxon>
        <taxon>Ajellomycetaceae</taxon>
        <taxon>Emergomyces</taxon>
    </lineage>
</organism>
<dbReference type="InterPro" id="IPR025213">
    <property type="entry name" value="Sim4_Fta2"/>
</dbReference>